<feature type="domain" description="Hydantoinase B/oxoprolinase" evidence="1">
    <location>
        <begin position="5"/>
        <end position="501"/>
    </location>
</feature>
<dbReference type="Pfam" id="PF02538">
    <property type="entry name" value="Hydantoinase_B"/>
    <property type="match status" value="1"/>
</dbReference>
<accession>A0A381PTW4</accession>
<evidence type="ECO:0000259" key="1">
    <source>
        <dbReference type="Pfam" id="PF02538"/>
    </source>
</evidence>
<reference evidence="2" key="1">
    <citation type="submission" date="2018-05" db="EMBL/GenBank/DDBJ databases">
        <authorList>
            <person name="Lanie J.A."/>
            <person name="Ng W.-L."/>
            <person name="Kazmierczak K.M."/>
            <person name="Andrzejewski T.M."/>
            <person name="Davidsen T.M."/>
            <person name="Wayne K.J."/>
            <person name="Tettelin H."/>
            <person name="Glass J.I."/>
            <person name="Rusch D."/>
            <person name="Podicherti R."/>
            <person name="Tsui H.-C.T."/>
            <person name="Winkler M.E."/>
        </authorList>
    </citation>
    <scope>NUCLEOTIDE SEQUENCE</scope>
</reference>
<dbReference type="InterPro" id="IPR003692">
    <property type="entry name" value="Hydantoinase_B"/>
</dbReference>
<gene>
    <name evidence="2" type="ORF">METZ01_LOCUS23309</name>
</gene>
<evidence type="ECO:0000313" key="2">
    <source>
        <dbReference type="EMBL" id="SUZ70455.1"/>
    </source>
</evidence>
<proteinExistence type="predicted"/>
<sequence length="582" mass="64550">MECELLIERTAMSAFIREKKDYQVNFLDRNGHELYGDNMGSDMVQCVWETYPLETMAPGDLYWYNDPYLSKGSVSHTPDMTFLAPVFFEGEVVAYCHSFAHFWDLGGSRPGSIGPANTEIFHDGTLVPPIKIVDQGKLNDEAYRIILRNSRYPDLLEGDTRALMAAANRAQERLLEMFGRFGKETTLAALDSDQSDTAAMVRAKSLEIIPQGSFGVRDYMDHAGVSDRWYSYHVKLSREGNEITLDATESDDQADGSINFLASDGALAAYFGQHFHQHDTSLLPNHGLLAAIDNVHLRQGSILQPDWPAALGCRAHTFTKLKSSVRALLAEATGGQVMAGSAVYVIAYWRMRESGGDWLLCTDGIAVGHGARPFADGLDAIYSRHNENYPGEFMEMEYPLRMERYAIAQDSGGPGKYRGGCGIIRDVRILADEGTFGLRVENNIFPTWGVAGGMGGGTSKVVINPGTPQEKEIRAFSDDNLWKKGDLVRVYTAGGGGWGDPLERETDQVMDDVLDGFVGLEAAQNSYGVVMDPQTLVIDQHATTAKRKDLQNSRGATKLFHRFNYFDTAEEELEWVEKNIPR</sequence>
<dbReference type="AlphaFoldDB" id="A0A381PTW4"/>
<organism evidence="2">
    <name type="scientific">marine metagenome</name>
    <dbReference type="NCBI Taxonomy" id="408172"/>
    <lineage>
        <taxon>unclassified sequences</taxon>
        <taxon>metagenomes</taxon>
        <taxon>ecological metagenomes</taxon>
    </lineage>
</organism>
<protein>
    <recommendedName>
        <fullName evidence="1">Hydantoinase B/oxoprolinase domain-containing protein</fullName>
    </recommendedName>
</protein>
<name>A0A381PTW4_9ZZZZ</name>
<dbReference type="EMBL" id="UINC01001092">
    <property type="protein sequence ID" value="SUZ70455.1"/>
    <property type="molecule type" value="Genomic_DNA"/>
</dbReference>
<dbReference type="GO" id="GO:0017168">
    <property type="term" value="F:5-oxoprolinase (ATP-hydrolyzing) activity"/>
    <property type="evidence" value="ECO:0007669"/>
    <property type="project" value="TreeGrafter"/>
</dbReference>
<dbReference type="GO" id="GO:0006749">
    <property type="term" value="P:glutathione metabolic process"/>
    <property type="evidence" value="ECO:0007669"/>
    <property type="project" value="TreeGrafter"/>
</dbReference>
<dbReference type="PANTHER" id="PTHR11365">
    <property type="entry name" value="5-OXOPROLINASE RELATED"/>
    <property type="match status" value="1"/>
</dbReference>
<dbReference type="InterPro" id="IPR045079">
    <property type="entry name" value="Oxoprolinase-like"/>
</dbReference>
<dbReference type="PANTHER" id="PTHR11365:SF23">
    <property type="entry name" value="HYPOTHETICAL 5-OXOPROLINASE (EUROFUNG)-RELATED"/>
    <property type="match status" value="1"/>
</dbReference>
<dbReference type="GO" id="GO:0005829">
    <property type="term" value="C:cytosol"/>
    <property type="evidence" value="ECO:0007669"/>
    <property type="project" value="TreeGrafter"/>
</dbReference>